<dbReference type="InterPro" id="IPR050707">
    <property type="entry name" value="HTH_MetabolicPath_Reg"/>
</dbReference>
<keyword evidence="1" id="KW-0805">Transcription regulation</keyword>
<dbReference type="Gene3D" id="3.30.450.40">
    <property type="match status" value="1"/>
</dbReference>
<dbReference type="SMART" id="SM00346">
    <property type="entry name" value="HTH_ICLR"/>
    <property type="match status" value="1"/>
</dbReference>
<keyword evidence="2" id="KW-0238">DNA-binding</keyword>
<dbReference type="PROSITE" id="PS51078">
    <property type="entry name" value="ICLR_ED"/>
    <property type="match status" value="1"/>
</dbReference>
<evidence type="ECO:0000313" key="8">
    <source>
        <dbReference type="Proteomes" id="UP001597277"/>
    </source>
</evidence>
<accession>A0ABW4L134</accession>
<evidence type="ECO:0000256" key="1">
    <source>
        <dbReference type="ARBA" id="ARBA00023015"/>
    </source>
</evidence>
<dbReference type="PROSITE" id="PS51077">
    <property type="entry name" value="HTH_ICLR"/>
    <property type="match status" value="1"/>
</dbReference>
<feature type="compositionally biased region" description="Basic and acidic residues" evidence="4">
    <location>
        <begin position="10"/>
        <end position="20"/>
    </location>
</feature>
<dbReference type="PANTHER" id="PTHR30136:SF24">
    <property type="entry name" value="HTH-TYPE TRANSCRIPTIONAL REPRESSOR ALLR"/>
    <property type="match status" value="1"/>
</dbReference>
<dbReference type="InterPro" id="IPR029016">
    <property type="entry name" value="GAF-like_dom_sf"/>
</dbReference>
<protein>
    <submittedName>
        <fullName evidence="7">IclR family transcriptional regulator</fullName>
    </submittedName>
</protein>
<dbReference type="Gene3D" id="1.10.10.10">
    <property type="entry name" value="Winged helix-like DNA-binding domain superfamily/Winged helix DNA-binding domain"/>
    <property type="match status" value="1"/>
</dbReference>
<keyword evidence="8" id="KW-1185">Reference proteome</keyword>
<dbReference type="InterPro" id="IPR005471">
    <property type="entry name" value="Tscrpt_reg_IclR_N"/>
</dbReference>
<feature type="domain" description="HTH iclR-type" evidence="5">
    <location>
        <begin position="22"/>
        <end position="83"/>
    </location>
</feature>
<feature type="region of interest" description="Disordered" evidence="4">
    <location>
        <begin position="1"/>
        <end position="20"/>
    </location>
</feature>
<reference evidence="8" key="1">
    <citation type="journal article" date="2019" name="Int. J. Syst. Evol. Microbiol.">
        <title>The Global Catalogue of Microorganisms (GCM) 10K type strain sequencing project: providing services to taxonomists for standard genome sequencing and annotation.</title>
        <authorList>
            <consortium name="The Broad Institute Genomics Platform"/>
            <consortium name="The Broad Institute Genome Sequencing Center for Infectious Disease"/>
            <person name="Wu L."/>
            <person name="Ma J."/>
        </authorList>
    </citation>
    <scope>NUCLEOTIDE SEQUENCE [LARGE SCALE GENOMIC DNA]</scope>
    <source>
        <strain evidence="8">JCM 17130</strain>
    </source>
</reference>
<dbReference type="PANTHER" id="PTHR30136">
    <property type="entry name" value="HELIX-TURN-HELIX TRANSCRIPTIONAL REGULATOR, ICLR FAMILY"/>
    <property type="match status" value="1"/>
</dbReference>
<dbReference type="RefSeq" id="WP_388003307.1">
    <property type="nucleotide sequence ID" value="NZ_JBHUEE010000002.1"/>
</dbReference>
<evidence type="ECO:0000259" key="5">
    <source>
        <dbReference type="PROSITE" id="PS51077"/>
    </source>
</evidence>
<dbReference type="InterPro" id="IPR014757">
    <property type="entry name" value="Tscrpt_reg_IclR_C"/>
</dbReference>
<dbReference type="InterPro" id="IPR036388">
    <property type="entry name" value="WH-like_DNA-bd_sf"/>
</dbReference>
<evidence type="ECO:0000259" key="6">
    <source>
        <dbReference type="PROSITE" id="PS51078"/>
    </source>
</evidence>
<dbReference type="EMBL" id="JBHUEE010000002">
    <property type="protein sequence ID" value="MFD1717316.1"/>
    <property type="molecule type" value="Genomic_DNA"/>
</dbReference>
<evidence type="ECO:0000313" key="7">
    <source>
        <dbReference type="EMBL" id="MFD1717316.1"/>
    </source>
</evidence>
<dbReference type="Pfam" id="PF09339">
    <property type="entry name" value="HTH_IclR"/>
    <property type="match status" value="1"/>
</dbReference>
<feature type="domain" description="IclR-ED" evidence="6">
    <location>
        <begin position="84"/>
        <end position="270"/>
    </location>
</feature>
<dbReference type="Proteomes" id="UP001597277">
    <property type="component" value="Unassembled WGS sequence"/>
</dbReference>
<evidence type="ECO:0000256" key="2">
    <source>
        <dbReference type="ARBA" id="ARBA00023125"/>
    </source>
</evidence>
<evidence type="ECO:0000256" key="3">
    <source>
        <dbReference type="ARBA" id="ARBA00023163"/>
    </source>
</evidence>
<comment type="caution">
    <text evidence="7">The sequence shown here is derived from an EMBL/GenBank/DDBJ whole genome shotgun (WGS) entry which is preliminary data.</text>
</comment>
<dbReference type="SUPFAM" id="SSF46785">
    <property type="entry name" value="Winged helix' DNA-binding domain"/>
    <property type="match status" value="1"/>
</dbReference>
<evidence type="ECO:0000256" key="4">
    <source>
        <dbReference type="SAM" id="MobiDB-lite"/>
    </source>
</evidence>
<keyword evidence="3" id="KW-0804">Transcription</keyword>
<sequence length="283" mass="31426">MSTQTNEPNTSDRTELESAPKRTAAARVLALLEAFASGGGSLTLSEIARYADLSLTTAHRLVKEVMEWGGLELDETGHYRLSQKILDLASASTKALQLRETALPHLVDLHRRTGLTVHLSVPDGPNVMYLEALRAHPNYSGENRIGGRLRMHVTATGLVLLAFADETYLHSYLHEPLKRYTPHTITHPTELRERLQAVRKDGFAIAAQSVALEVGSVAAPVKGQDGTVDTAVGMVYPMDRYDPRRLVDQVRLTANRISHSLCERRRQLDPRTIDFNRRHAGII</sequence>
<organism evidence="7 8">
    <name type="scientific">Georgenia deserti</name>
    <dbReference type="NCBI Taxonomy" id="2093781"/>
    <lineage>
        <taxon>Bacteria</taxon>
        <taxon>Bacillati</taxon>
        <taxon>Actinomycetota</taxon>
        <taxon>Actinomycetes</taxon>
        <taxon>Micrococcales</taxon>
        <taxon>Bogoriellaceae</taxon>
        <taxon>Georgenia</taxon>
    </lineage>
</organism>
<dbReference type="InterPro" id="IPR036390">
    <property type="entry name" value="WH_DNA-bd_sf"/>
</dbReference>
<gene>
    <name evidence="7" type="ORF">ACFSE6_05695</name>
</gene>
<dbReference type="SUPFAM" id="SSF55781">
    <property type="entry name" value="GAF domain-like"/>
    <property type="match status" value="1"/>
</dbReference>
<proteinExistence type="predicted"/>
<name>A0ABW4L134_9MICO</name>
<dbReference type="Pfam" id="PF01614">
    <property type="entry name" value="IclR_C"/>
    <property type="match status" value="1"/>
</dbReference>